<dbReference type="EMBL" id="NKHU02000110">
    <property type="protein sequence ID" value="RHZ54462.1"/>
    <property type="molecule type" value="Genomic_DNA"/>
</dbReference>
<name>A0A397GTW7_ASPTH</name>
<evidence type="ECO:0008006" key="4">
    <source>
        <dbReference type="Google" id="ProtNLM"/>
    </source>
</evidence>
<dbReference type="RefSeq" id="XP_026614006.1">
    <property type="nucleotide sequence ID" value="XM_026759055.1"/>
</dbReference>
<protein>
    <recommendedName>
        <fullName evidence="4">Ubiquitin 3 binding protein But2 C-terminal domain-containing protein</fullName>
    </recommendedName>
</protein>
<accession>A0A397GTW7</accession>
<comment type="caution">
    <text evidence="2">The sequence shown here is derived from an EMBL/GenBank/DDBJ whole genome shotgun (WGS) entry which is preliminary data.</text>
</comment>
<evidence type="ECO:0000256" key="1">
    <source>
        <dbReference type="SAM" id="SignalP"/>
    </source>
</evidence>
<reference evidence="2" key="1">
    <citation type="submission" date="2018-08" db="EMBL/GenBank/DDBJ databases">
        <title>Draft genome sequence of azole-resistant Aspergillus thermomutatus (Neosartorya pseudofischeri) strain HMR AF 39, isolated from a human nasal aspirate.</title>
        <authorList>
            <person name="Parent-Michaud M."/>
            <person name="Dufresne P.J."/>
            <person name="Fournier E."/>
            <person name="Martineau C."/>
            <person name="Moreira S."/>
            <person name="Perkins V."/>
            <person name="De Repentigny L."/>
            <person name="Dufresne S.F."/>
        </authorList>
    </citation>
    <scope>NUCLEOTIDE SEQUENCE [LARGE SCALE GENOMIC DNA]</scope>
    <source>
        <strain evidence="2">HMR AF 39</strain>
    </source>
</reference>
<proteinExistence type="predicted"/>
<dbReference type="VEuPathDB" id="FungiDB:CDV56_105436"/>
<dbReference type="Proteomes" id="UP000215305">
    <property type="component" value="Unassembled WGS sequence"/>
</dbReference>
<feature type="signal peptide" evidence="1">
    <location>
        <begin position="1"/>
        <end position="19"/>
    </location>
</feature>
<evidence type="ECO:0000313" key="2">
    <source>
        <dbReference type="EMBL" id="RHZ54462.1"/>
    </source>
</evidence>
<dbReference type="GeneID" id="38127410"/>
<dbReference type="OrthoDB" id="4503765at2759"/>
<organism evidence="2 3">
    <name type="scientific">Aspergillus thermomutatus</name>
    <name type="common">Neosartorya pseudofischeri</name>
    <dbReference type="NCBI Taxonomy" id="41047"/>
    <lineage>
        <taxon>Eukaryota</taxon>
        <taxon>Fungi</taxon>
        <taxon>Dikarya</taxon>
        <taxon>Ascomycota</taxon>
        <taxon>Pezizomycotina</taxon>
        <taxon>Eurotiomycetes</taxon>
        <taxon>Eurotiomycetidae</taxon>
        <taxon>Eurotiales</taxon>
        <taxon>Aspergillaceae</taxon>
        <taxon>Aspergillus</taxon>
        <taxon>Aspergillus subgen. Fumigati</taxon>
    </lineage>
</organism>
<keyword evidence="1" id="KW-0732">Signal</keyword>
<evidence type="ECO:0000313" key="3">
    <source>
        <dbReference type="Proteomes" id="UP000215305"/>
    </source>
</evidence>
<keyword evidence="3" id="KW-1185">Reference proteome</keyword>
<feature type="chain" id="PRO_5017286236" description="Ubiquitin 3 binding protein But2 C-terminal domain-containing protein" evidence="1">
    <location>
        <begin position="20"/>
        <end position="204"/>
    </location>
</feature>
<sequence length="204" mass="22089">MHFTNHFLALLPILTPSLASSSTTTTARIWTEFFPSCPIDRVHPSSDDLPHEEFISATNISPGTCAAVFVPLSYGPEVTHLSFAAEVESAAGNCTIAVHEVPGCVDPPLLEEEVEHGFAVSDCVPRNLLAYNQVWAKLDCEEDEEVVGVQSTVRPAHRPVLHDGPHRVNKSMGLANQTAPYLNGTGSSTAARPVLLRRALRIRS</sequence>
<gene>
    <name evidence="2" type="ORF">CDV56_105436</name>
</gene>
<dbReference type="AlphaFoldDB" id="A0A397GTW7"/>